<sequence length="264" mass="29965">MDRTQKEMEYAVTRFDRNDRVAALQNGRLYNQYEQVEPYQRTSALYSSAPALKLGSDLRVQQNAAAVLYHSGIQKGKVVDGRQASAVAQMHQNDLHSVDAVQELGISKELLSNELVQHPDRSKNYIKRYLNLQTKFSRAQNGQQTSDREPQSDLITSFDPMKDRHLWTMWRTAVNGRIVDEVRHLERRKSEMGVNPSSNFDASIPGMYGKALVAPPLKRFIKFGDEESRAVAVQMSSGLGQGSLETSQFVYYGLPRVDVSHMRK</sequence>
<reference evidence="1" key="1">
    <citation type="submission" date="2021-04" db="EMBL/GenBank/DDBJ databases">
        <authorList>
            <consortium name="Molecular Ecology Group"/>
        </authorList>
    </citation>
    <scope>NUCLEOTIDE SEQUENCE</scope>
</reference>
<organism evidence="1 2">
    <name type="scientific">Candidula unifasciata</name>
    <dbReference type="NCBI Taxonomy" id="100452"/>
    <lineage>
        <taxon>Eukaryota</taxon>
        <taxon>Metazoa</taxon>
        <taxon>Spiralia</taxon>
        <taxon>Lophotrochozoa</taxon>
        <taxon>Mollusca</taxon>
        <taxon>Gastropoda</taxon>
        <taxon>Heterobranchia</taxon>
        <taxon>Euthyneura</taxon>
        <taxon>Panpulmonata</taxon>
        <taxon>Eupulmonata</taxon>
        <taxon>Stylommatophora</taxon>
        <taxon>Helicina</taxon>
        <taxon>Helicoidea</taxon>
        <taxon>Geomitridae</taxon>
        <taxon>Candidula</taxon>
    </lineage>
</organism>
<dbReference type="Proteomes" id="UP000678393">
    <property type="component" value="Unassembled WGS sequence"/>
</dbReference>
<proteinExistence type="predicted"/>
<name>A0A8S4A677_9EUPU</name>
<keyword evidence="2" id="KW-1185">Reference proteome</keyword>
<gene>
    <name evidence="1" type="ORF">CUNI_LOCUS20064</name>
</gene>
<protein>
    <submittedName>
        <fullName evidence="1">Uncharacterized protein</fullName>
    </submittedName>
</protein>
<evidence type="ECO:0000313" key="1">
    <source>
        <dbReference type="EMBL" id="CAG5134506.1"/>
    </source>
</evidence>
<dbReference type="AlphaFoldDB" id="A0A8S4A677"/>
<accession>A0A8S4A677</accession>
<dbReference type="OrthoDB" id="6123762at2759"/>
<comment type="caution">
    <text evidence="1">The sequence shown here is derived from an EMBL/GenBank/DDBJ whole genome shotgun (WGS) entry which is preliminary data.</text>
</comment>
<dbReference type="EMBL" id="CAJHNH020007257">
    <property type="protein sequence ID" value="CAG5134506.1"/>
    <property type="molecule type" value="Genomic_DNA"/>
</dbReference>
<evidence type="ECO:0000313" key="2">
    <source>
        <dbReference type="Proteomes" id="UP000678393"/>
    </source>
</evidence>